<dbReference type="Gene3D" id="1.20.120.1020">
    <property type="entry name" value="Prion-inhibition and propagation, HeLo domain"/>
    <property type="match status" value="1"/>
</dbReference>
<dbReference type="InterPro" id="IPR029498">
    <property type="entry name" value="HeLo_dom"/>
</dbReference>
<dbReference type="PANTHER" id="PTHR37542">
    <property type="entry name" value="HELO DOMAIN-CONTAINING PROTEIN-RELATED"/>
    <property type="match status" value="1"/>
</dbReference>
<name>A0A3E2HNB7_SCYLI</name>
<dbReference type="PANTHER" id="PTHR37542:SF3">
    <property type="entry name" value="PRION-INHIBITION AND PROPAGATION HELO DOMAIN-CONTAINING PROTEIN"/>
    <property type="match status" value="1"/>
</dbReference>
<organism evidence="2 3">
    <name type="scientific">Scytalidium lignicola</name>
    <name type="common">Hyphomycete</name>
    <dbReference type="NCBI Taxonomy" id="5539"/>
    <lineage>
        <taxon>Eukaryota</taxon>
        <taxon>Fungi</taxon>
        <taxon>Dikarya</taxon>
        <taxon>Ascomycota</taxon>
        <taxon>Pezizomycotina</taxon>
        <taxon>Leotiomycetes</taxon>
        <taxon>Leotiomycetes incertae sedis</taxon>
        <taxon>Scytalidium</taxon>
    </lineage>
</organism>
<feature type="domain" description="Prion-inhibition and propagation HeLo" evidence="1">
    <location>
        <begin position="9"/>
        <end position="193"/>
    </location>
</feature>
<evidence type="ECO:0000313" key="2">
    <source>
        <dbReference type="EMBL" id="RFU34874.1"/>
    </source>
</evidence>
<feature type="non-terminal residue" evidence="2">
    <location>
        <position position="258"/>
    </location>
</feature>
<feature type="non-terminal residue" evidence="2">
    <location>
        <position position="1"/>
    </location>
</feature>
<dbReference type="Proteomes" id="UP000258309">
    <property type="component" value="Unassembled WGS sequence"/>
</dbReference>
<dbReference type="AlphaFoldDB" id="A0A3E2HNB7"/>
<proteinExistence type="predicted"/>
<protein>
    <recommendedName>
        <fullName evidence="1">Prion-inhibition and propagation HeLo domain-containing protein</fullName>
    </recommendedName>
</protein>
<keyword evidence="3" id="KW-1185">Reference proteome</keyword>
<accession>A0A3E2HNB7</accession>
<evidence type="ECO:0000259" key="1">
    <source>
        <dbReference type="Pfam" id="PF14479"/>
    </source>
</evidence>
<dbReference type="STRING" id="5539.A0A3E2HNB7"/>
<gene>
    <name evidence="2" type="ORF">B7463_g1449</name>
</gene>
<dbReference type="InterPro" id="IPR038305">
    <property type="entry name" value="HeLo_sf"/>
</dbReference>
<sequence>MTEAAGFAFAILGAFNDAVRCFEYIQVARNFDKDFQTAILKLDISRLRLARWGQSIGLDRVEEGMQTLPGIIGSQDDHEQAEKLLRQIVELFTDAERVSAKLKPLGNDSNVDDTVNDLDKATASLHKKLKMLSLKRFNPRNILKKTKWALYKEKYLNRLIEDTTELVNGLVELFPAAQPERERLCEEDGSQLASDQNVSLIAPIVAEQDPELSAAIKSRQSAGGQIFNITFAGSQNHGLQQGYFSGQQTNNFGVPPQK</sequence>
<dbReference type="OMA" id="YMGRMID"/>
<dbReference type="OrthoDB" id="20872at2759"/>
<dbReference type="Pfam" id="PF14479">
    <property type="entry name" value="HeLo"/>
    <property type="match status" value="1"/>
</dbReference>
<dbReference type="EMBL" id="NCSJ02000015">
    <property type="protein sequence ID" value="RFU34874.1"/>
    <property type="molecule type" value="Genomic_DNA"/>
</dbReference>
<evidence type="ECO:0000313" key="3">
    <source>
        <dbReference type="Proteomes" id="UP000258309"/>
    </source>
</evidence>
<comment type="caution">
    <text evidence="2">The sequence shown here is derived from an EMBL/GenBank/DDBJ whole genome shotgun (WGS) entry which is preliminary data.</text>
</comment>
<reference evidence="2 3" key="1">
    <citation type="submission" date="2018-05" db="EMBL/GenBank/DDBJ databases">
        <title>Draft genome sequence of Scytalidium lignicola DSM 105466, a ubiquitous saprotrophic fungus.</title>
        <authorList>
            <person name="Buettner E."/>
            <person name="Gebauer A.M."/>
            <person name="Hofrichter M."/>
            <person name="Liers C."/>
            <person name="Kellner H."/>
        </authorList>
    </citation>
    <scope>NUCLEOTIDE SEQUENCE [LARGE SCALE GENOMIC DNA]</scope>
    <source>
        <strain evidence="2 3">DSM 105466</strain>
    </source>
</reference>